<comment type="caution">
    <text evidence="3">The sequence shown here is derived from an EMBL/GenBank/DDBJ whole genome shotgun (WGS) entry which is preliminary data.</text>
</comment>
<evidence type="ECO:0000313" key="4">
    <source>
        <dbReference type="Proteomes" id="UP000326169"/>
    </source>
</evidence>
<evidence type="ECO:0000256" key="1">
    <source>
        <dbReference type="ARBA" id="ARBA00007177"/>
    </source>
</evidence>
<keyword evidence="4" id="KW-1185">Reference proteome</keyword>
<evidence type="ECO:0000313" key="3">
    <source>
        <dbReference type="EMBL" id="GCE92560.1"/>
    </source>
</evidence>
<keyword evidence="2" id="KW-0143">Chaperone</keyword>
<comment type="similarity">
    <text evidence="1">Belongs to the UreD family.</text>
</comment>
<gene>
    <name evidence="3" type="ORF">NIES46_06000</name>
</gene>
<protein>
    <submittedName>
        <fullName evidence="3">Urease accessory protein D</fullName>
    </submittedName>
</protein>
<organism evidence="3 4">
    <name type="scientific">Limnospira platensis NIES-46</name>
    <dbReference type="NCBI Taxonomy" id="1236695"/>
    <lineage>
        <taxon>Bacteria</taxon>
        <taxon>Bacillati</taxon>
        <taxon>Cyanobacteriota</taxon>
        <taxon>Cyanophyceae</taxon>
        <taxon>Oscillatoriophycideae</taxon>
        <taxon>Oscillatoriales</taxon>
        <taxon>Sirenicapillariaceae</taxon>
        <taxon>Limnospira</taxon>
    </lineage>
</organism>
<dbReference type="Pfam" id="PF01774">
    <property type="entry name" value="UreD"/>
    <property type="match status" value="1"/>
</dbReference>
<reference evidence="3 4" key="1">
    <citation type="journal article" date="2019" name="J Genomics">
        <title>The Draft Genome of a Hydrogen-producing Cyanobacterium, Arthrospira platensis NIES-46.</title>
        <authorList>
            <person name="Suzuki S."/>
            <person name="Yamaguchi H."/>
            <person name="Kawachi M."/>
        </authorList>
    </citation>
    <scope>NUCLEOTIDE SEQUENCE [LARGE SCALE GENOMIC DNA]</scope>
    <source>
        <strain evidence="3 4">NIES-46</strain>
    </source>
</reference>
<dbReference type="PANTHER" id="PTHR33643:SF1">
    <property type="entry name" value="UREASE ACCESSORY PROTEIN D"/>
    <property type="match status" value="1"/>
</dbReference>
<proteinExistence type="inferred from homology"/>
<evidence type="ECO:0000256" key="2">
    <source>
        <dbReference type="ARBA" id="ARBA00023186"/>
    </source>
</evidence>
<dbReference type="InterPro" id="IPR002669">
    <property type="entry name" value="UreD"/>
</dbReference>
<name>A0A5M3T3V2_LIMPL</name>
<dbReference type="Proteomes" id="UP000326169">
    <property type="component" value="Unassembled WGS sequence"/>
</dbReference>
<dbReference type="PANTHER" id="PTHR33643">
    <property type="entry name" value="UREASE ACCESSORY PROTEIN D"/>
    <property type="match status" value="1"/>
</dbReference>
<accession>A0A5M3T3V2</accession>
<sequence>MARQRIQIQVDSGAYLEWLPQESIVFNGAIYRQDLRIDLGPDARLLLWEINRFGRSDRGERFVQGEWRSQTEIWQQGRPLWIDRQHLQGRTGTLILLLIVKNCPDDR</sequence>
<dbReference type="EMBL" id="BIMW01000026">
    <property type="protein sequence ID" value="GCE92560.1"/>
    <property type="molecule type" value="Genomic_DNA"/>
</dbReference>